<comment type="subcellular location">
    <subcellularLocation>
        <location evidence="1">Cytoplasm</location>
    </subcellularLocation>
</comment>
<dbReference type="GO" id="GO:0005737">
    <property type="term" value="C:cytoplasm"/>
    <property type="evidence" value="ECO:0007669"/>
    <property type="project" value="UniProtKB-SubCell"/>
</dbReference>
<evidence type="ECO:0000256" key="7">
    <source>
        <dbReference type="ARBA" id="ARBA00047562"/>
    </source>
</evidence>
<dbReference type="FunFam" id="3.90.190.10:FF:000035">
    <property type="entry name" value="Tyrosine phosphatase, putative"/>
    <property type="match status" value="1"/>
</dbReference>
<evidence type="ECO:0000259" key="11">
    <source>
        <dbReference type="PROSITE" id="PS50054"/>
    </source>
</evidence>
<dbReference type="PROSITE" id="PS50054">
    <property type="entry name" value="TYR_PHOSPHATASE_DUAL"/>
    <property type="match status" value="1"/>
</dbReference>
<dbReference type="SUPFAM" id="SSF52799">
    <property type="entry name" value="(Phosphotyrosine protein) phosphatases II"/>
    <property type="match status" value="1"/>
</dbReference>
<dbReference type="GeneID" id="36286966"/>
<dbReference type="InterPro" id="IPR020422">
    <property type="entry name" value="TYR_PHOSPHATASE_DUAL_dom"/>
</dbReference>
<dbReference type="EC" id="3.6.1.52" evidence="2"/>
<feature type="transmembrane region" description="Helical" evidence="10">
    <location>
        <begin position="279"/>
        <end position="300"/>
    </location>
</feature>
<keyword evidence="4" id="KW-0378">Hydrolase</keyword>
<evidence type="ECO:0000256" key="2">
    <source>
        <dbReference type="ARBA" id="ARBA00012527"/>
    </source>
</evidence>
<comment type="catalytic activity">
    <reaction evidence="8">
        <text>1,5-bis(diphospho)-1D-myo-inositol 2,3,4,6-tetrakisphosphate + H2O = 1-diphospho-1D-myo-inositol 2,3,4,5,6-pentakisphosphate + phosphate + 2 H(+)</text>
        <dbReference type="Rhea" id="RHEA:79699"/>
        <dbReference type="ChEBI" id="CHEBI:15377"/>
        <dbReference type="ChEBI" id="CHEBI:15378"/>
        <dbReference type="ChEBI" id="CHEBI:43474"/>
        <dbReference type="ChEBI" id="CHEBI:74946"/>
        <dbReference type="ChEBI" id="CHEBI:77983"/>
        <dbReference type="EC" id="3.6.1.52"/>
    </reaction>
    <physiologicalReaction direction="left-to-right" evidence="8">
        <dbReference type="Rhea" id="RHEA:79700"/>
    </physiologicalReaction>
</comment>
<feature type="domain" description="Tyrosine-protein phosphatase" evidence="11">
    <location>
        <begin position="110"/>
        <end position="257"/>
    </location>
</feature>
<evidence type="ECO:0000256" key="10">
    <source>
        <dbReference type="SAM" id="Phobius"/>
    </source>
</evidence>
<dbReference type="Pfam" id="PF03162">
    <property type="entry name" value="Y_phosphatase2"/>
    <property type="match status" value="1"/>
</dbReference>
<name>A0A177ACA8_9PEZI</name>
<dbReference type="Proteomes" id="UP000077154">
    <property type="component" value="Unassembled WGS sequence"/>
</dbReference>
<dbReference type="Gene3D" id="3.90.190.10">
    <property type="entry name" value="Protein tyrosine phosphatase superfamily"/>
    <property type="match status" value="1"/>
</dbReference>
<proteinExistence type="inferred from homology"/>
<dbReference type="OrthoDB" id="6375174at2759"/>
<dbReference type="PANTHER" id="PTHR31126">
    <property type="entry name" value="TYROSINE-PROTEIN PHOSPHATASE"/>
    <property type="match status" value="1"/>
</dbReference>
<dbReference type="InterPro" id="IPR020428">
    <property type="entry name" value="PFA-DSPs"/>
</dbReference>
<keyword evidence="10" id="KW-1133">Transmembrane helix</keyword>
<reference evidence="12" key="1">
    <citation type="submission" date="2016-03" db="EMBL/GenBank/DDBJ databases">
        <title>Updated assembly of Pseudogymnoascus destructans, the fungus causing white-nose syndrome of bats.</title>
        <authorList>
            <person name="Palmer J.M."/>
            <person name="Drees K.P."/>
            <person name="Foster J.T."/>
            <person name="Lindner D.L."/>
        </authorList>
    </citation>
    <scope>NUCLEOTIDE SEQUENCE [LARGE SCALE GENOMIC DNA]</scope>
    <source>
        <strain evidence="12">20631-21</strain>
    </source>
</reference>
<dbReference type="EMBL" id="KV441393">
    <property type="protein sequence ID" value="OAF59745.1"/>
    <property type="molecule type" value="Genomic_DNA"/>
</dbReference>
<dbReference type="GO" id="GO:0052840">
    <property type="term" value="F:inositol diphosphate tetrakisphosphate diphosphatase activity"/>
    <property type="evidence" value="ECO:0007669"/>
    <property type="project" value="TreeGrafter"/>
</dbReference>
<comment type="catalytic activity">
    <reaction evidence="9">
        <text>6-diphospho-1D-myo-inositol pentakisphosphate + H2O = 1D-myo-inositol hexakisphosphate + phosphate + H(+)</text>
        <dbReference type="Rhea" id="RHEA:79703"/>
        <dbReference type="ChEBI" id="CHEBI:15377"/>
        <dbReference type="ChEBI" id="CHEBI:15378"/>
        <dbReference type="ChEBI" id="CHEBI:43474"/>
        <dbReference type="ChEBI" id="CHEBI:58130"/>
        <dbReference type="ChEBI" id="CHEBI:230534"/>
        <dbReference type="EC" id="3.6.1.52"/>
    </reaction>
    <physiologicalReaction direction="left-to-right" evidence="9">
        <dbReference type="Rhea" id="RHEA:79704"/>
    </physiologicalReaction>
</comment>
<dbReference type="InterPro" id="IPR029021">
    <property type="entry name" value="Prot-tyrosine_phosphatase-like"/>
</dbReference>
<dbReference type="PANTHER" id="PTHR31126:SF48">
    <property type="entry name" value="INOSITOL PHOSPHATASE SIW14"/>
    <property type="match status" value="1"/>
</dbReference>
<dbReference type="PROSITE" id="PS00383">
    <property type="entry name" value="TYR_PHOSPHATASE_1"/>
    <property type="match status" value="1"/>
</dbReference>
<dbReference type="InterPro" id="IPR004861">
    <property type="entry name" value="Siw14-like"/>
</dbReference>
<comment type="catalytic activity">
    <reaction evidence="6">
        <text>5-diphospho-1D-myo-inositol 1,2,3,4,6-pentakisphosphate + H2O = 1D-myo-inositol hexakisphosphate + phosphate + H(+)</text>
        <dbReference type="Rhea" id="RHEA:22384"/>
        <dbReference type="ChEBI" id="CHEBI:15377"/>
        <dbReference type="ChEBI" id="CHEBI:15378"/>
        <dbReference type="ChEBI" id="CHEBI:43474"/>
        <dbReference type="ChEBI" id="CHEBI:58130"/>
        <dbReference type="ChEBI" id="CHEBI:58628"/>
        <dbReference type="EC" id="3.6.1.52"/>
    </reaction>
    <physiologicalReaction direction="left-to-right" evidence="6">
        <dbReference type="Rhea" id="RHEA:22385"/>
    </physiologicalReaction>
</comment>
<evidence type="ECO:0000256" key="6">
    <source>
        <dbReference type="ARBA" id="ARBA00047342"/>
    </source>
</evidence>
<comment type="similarity">
    <text evidence="5">Belongs to the protein-tyrosine phosphatase family. Atypical dual-specificity phosphatase Siw14-like subfamily.</text>
</comment>
<evidence type="ECO:0000256" key="4">
    <source>
        <dbReference type="ARBA" id="ARBA00022801"/>
    </source>
</evidence>
<dbReference type="GO" id="GO:0016791">
    <property type="term" value="F:phosphatase activity"/>
    <property type="evidence" value="ECO:0007669"/>
    <property type="project" value="InterPro"/>
</dbReference>
<evidence type="ECO:0000256" key="3">
    <source>
        <dbReference type="ARBA" id="ARBA00022490"/>
    </source>
</evidence>
<keyword evidence="10" id="KW-0472">Membrane</keyword>
<evidence type="ECO:0000256" key="9">
    <source>
        <dbReference type="ARBA" id="ARBA00048424"/>
    </source>
</evidence>
<dbReference type="PRINTS" id="PR01911">
    <property type="entry name" value="PFDSPHPHTASE"/>
</dbReference>
<evidence type="ECO:0000256" key="1">
    <source>
        <dbReference type="ARBA" id="ARBA00004496"/>
    </source>
</evidence>
<accession>A0A177ACA8</accession>
<sequence length="303" mass="34444">MADGKNGMNMVARRSTRVFENDIDVRQIEDSVPDAGVCYIRKGDEKSQERDSTRLTEMLVHTRTSSMSSLAAPVDGEIITTFQRVSRSDSEEVFKGEVVENPKMYGRPRNFGTILPGIYRSGYPEAEDYGFLRDLSLRTIVTLVDKDYPEGYQTFMQSSGINHVVIKMEGTKKVEIPQPVMNSILEVVMDRQNHPLLLHCNQGRHRTGCAVAVIRKVLGWSVESTVSEYTSYAHPKVRQVDVNYIRQFEIASLVGIIDPKTTRTASFSKPRPISRSHKTFRFAVFTIFIFVLCTLTVFRYRIA</sequence>
<organism evidence="12">
    <name type="scientific">Pseudogymnoascus destructans</name>
    <dbReference type="NCBI Taxonomy" id="655981"/>
    <lineage>
        <taxon>Eukaryota</taxon>
        <taxon>Fungi</taxon>
        <taxon>Dikarya</taxon>
        <taxon>Ascomycota</taxon>
        <taxon>Pezizomycotina</taxon>
        <taxon>Leotiomycetes</taxon>
        <taxon>Thelebolales</taxon>
        <taxon>Thelebolaceae</taxon>
        <taxon>Pseudogymnoascus</taxon>
    </lineage>
</organism>
<evidence type="ECO:0000256" key="8">
    <source>
        <dbReference type="ARBA" id="ARBA00047927"/>
    </source>
</evidence>
<dbReference type="RefSeq" id="XP_024325028.1">
    <property type="nucleotide sequence ID" value="XM_024467531.1"/>
</dbReference>
<evidence type="ECO:0000256" key="5">
    <source>
        <dbReference type="ARBA" id="ARBA00044949"/>
    </source>
</evidence>
<dbReference type="AlphaFoldDB" id="A0A177ACA8"/>
<protein>
    <recommendedName>
        <fullName evidence="2">diphosphoinositol-polyphosphate diphosphatase</fullName>
        <ecNumber evidence="2">3.6.1.52</ecNumber>
    </recommendedName>
</protein>
<keyword evidence="3" id="KW-0963">Cytoplasm</keyword>
<dbReference type="eggNOG" id="KOG1572">
    <property type="taxonomic scope" value="Eukaryota"/>
</dbReference>
<comment type="catalytic activity">
    <reaction evidence="7">
        <text>3,5-bis(diphospho)-1D-myo-inositol 1,2,4,6-tetrakisphosphate + H2O = 3-diphospho-1D-myo-inositol 1,2,4,5,6-pentakisphosphate + phosphate + 2 H(+)</text>
        <dbReference type="Rhea" id="RHEA:56312"/>
        <dbReference type="ChEBI" id="CHEBI:15377"/>
        <dbReference type="ChEBI" id="CHEBI:15378"/>
        <dbReference type="ChEBI" id="CHEBI:43474"/>
        <dbReference type="ChEBI" id="CHEBI:140372"/>
        <dbReference type="ChEBI" id="CHEBI:140374"/>
        <dbReference type="EC" id="3.6.1.52"/>
    </reaction>
    <physiologicalReaction direction="left-to-right" evidence="7">
        <dbReference type="Rhea" id="RHEA:56313"/>
    </physiologicalReaction>
</comment>
<evidence type="ECO:0000313" key="12">
    <source>
        <dbReference type="EMBL" id="OAF59745.1"/>
    </source>
</evidence>
<gene>
    <name evidence="12" type="ORF">VC83_03893</name>
</gene>
<keyword evidence="10" id="KW-0812">Transmembrane</keyword>
<dbReference type="InterPro" id="IPR016130">
    <property type="entry name" value="Tyr_Pase_AS"/>
</dbReference>
<dbReference type="VEuPathDB" id="FungiDB:GMDG_03321"/>